<dbReference type="InterPro" id="IPR052901">
    <property type="entry name" value="Bact_TGase-like"/>
</dbReference>
<dbReference type="KEGG" id="rgu:A4W93_09715"/>
<sequence>MPRDARDTLFLLAVILWTVLPHVGHLPPWCIALTGLVLVWRAHLAFTNAPLPPRWLPIAALATATALTLLSFRTLFGKDPGVTMAVVLMALKTLELRARRDAFVVFFLGFFLVLTHFLYSQSIGVAAAMLVSVWGLLTALVLAHLPVGQPSLKQAGSLALRTAALGAPIMVLLFVMFPRIGPLWGVPQAGLAGTGLSNSMNLGSVGELAVDERIAMRVRFPDRSVPGQRLYFRGPVLTRFDGVLWTPLSIDYPLPIRTDPLVTTGAGVRYEITLEPASLPLLPLLEATPDAPSLDGIEARRREDLGWALSRLTRDRLRFTAVAFPEYQLNQGTLTDRQRQQTLQLPDGVAPRTRAWAEAFRARPDLVSATPAQLAAALFRHIRTDQYTYTLTPGVYGEADSRAAIDEFWLDRKQGFCEHFAASFVVVMRSLGVPARIVTGYQGAEAPDGEGWRVVRHSNAHAWAEYWQEDLGWVRADPTAAVAPDRIFSSRNLRPTPGFAGGALATLSPDLLPQLRSLWESLDNRWNQWVLNYSRGQQLDALARLGIESPSWQDLAKLLVLTLSGLALVGVAWAWWDRQRQDPWQRQAAAVAGQLRRLGLPALPHQPPRQLAGEVREKFGPPGEPLAALLMVAEHQRYGRAALARPSRAWLATLRTEARRLLRTTSPR</sequence>
<gene>
    <name evidence="3" type="ORF">A4W93_09715</name>
</gene>
<name>A0A1W6LHT8_9BURK</name>
<dbReference type="PANTHER" id="PTHR42736:SF1">
    <property type="entry name" value="PROTEIN-GLUTAMINE GAMMA-GLUTAMYLTRANSFERASE"/>
    <property type="match status" value="1"/>
</dbReference>
<proteinExistence type="predicted"/>
<protein>
    <submittedName>
        <fullName evidence="3">Transglutaminase</fullName>
    </submittedName>
</protein>
<dbReference type="InterPro" id="IPR021878">
    <property type="entry name" value="TgpA_N"/>
</dbReference>
<organism evidence="3 4">
    <name type="scientific">Piscinibacter gummiphilus</name>
    <dbReference type="NCBI Taxonomy" id="946333"/>
    <lineage>
        <taxon>Bacteria</taxon>
        <taxon>Pseudomonadati</taxon>
        <taxon>Pseudomonadota</taxon>
        <taxon>Betaproteobacteria</taxon>
        <taxon>Burkholderiales</taxon>
        <taxon>Sphaerotilaceae</taxon>
        <taxon>Piscinibacter</taxon>
    </lineage>
</organism>
<dbReference type="OrthoDB" id="9804872at2"/>
<dbReference type="InterPro" id="IPR038765">
    <property type="entry name" value="Papain-like_cys_pep_sf"/>
</dbReference>
<evidence type="ECO:0000313" key="3">
    <source>
        <dbReference type="EMBL" id="ARN23815.1"/>
    </source>
</evidence>
<dbReference type="SUPFAM" id="SSF54001">
    <property type="entry name" value="Cysteine proteinases"/>
    <property type="match status" value="1"/>
</dbReference>
<feature type="transmembrane region" description="Helical" evidence="1">
    <location>
        <begin position="158"/>
        <end position="177"/>
    </location>
</feature>
<feature type="transmembrane region" description="Helical" evidence="1">
    <location>
        <begin position="102"/>
        <end position="119"/>
    </location>
</feature>
<dbReference type="SMART" id="SM00460">
    <property type="entry name" value="TGc"/>
    <property type="match status" value="1"/>
</dbReference>
<dbReference type="EMBL" id="CP015118">
    <property type="protein sequence ID" value="ARN23815.1"/>
    <property type="molecule type" value="Genomic_DNA"/>
</dbReference>
<keyword evidence="1" id="KW-0812">Transmembrane</keyword>
<dbReference type="InterPro" id="IPR002931">
    <property type="entry name" value="Transglutaminase-like"/>
</dbReference>
<keyword evidence="1" id="KW-0472">Membrane</keyword>
<evidence type="ECO:0000313" key="4">
    <source>
        <dbReference type="Proteomes" id="UP000193427"/>
    </source>
</evidence>
<dbReference type="PANTHER" id="PTHR42736">
    <property type="entry name" value="PROTEIN-GLUTAMINE GAMMA-GLUTAMYLTRANSFERASE"/>
    <property type="match status" value="1"/>
</dbReference>
<reference evidence="3 4" key="1">
    <citation type="submission" date="2016-04" db="EMBL/GenBank/DDBJ databases">
        <title>Complete genome sequence of natural rubber-degrading, novel Gram-negative bacterium, Rhizobacter gummiphilus strain NS21.</title>
        <authorList>
            <person name="Tabata M."/>
            <person name="Kasai D."/>
            <person name="Fukuda M."/>
        </authorList>
    </citation>
    <scope>NUCLEOTIDE SEQUENCE [LARGE SCALE GENOMIC DNA]</scope>
    <source>
        <strain evidence="3 4">NS21</strain>
    </source>
</reference>
<keyword evidence="1" id="KW-1133">Transmembrane helix</keyword>
<dbReference type="Pfam" id="PF01841">
    <property type="entry name" value="Transglut_core"/>
    <property type="match status" value="1"/>
</dbReference>
<feature type="transmembrane region" description="Helical" evidence="1">
    <location>
        <begin position="125"/>
        <end position="146"/>
    </location>
</feature>
<dbReference type="Gene3D" id="3.10.620.30">
    <property type="match status" value="1"/>
</dbReference>
<dbReference type="AlphaFoldDB" id="A0A1W6LHT8"/>
<keyword evidence="4" id="KW-1185">Reference proteome</keyword>
<accession>A0A1W6LHT8</accession>
<evidence type="ECO:0000256" key="1">
    <source>
        <dbReference type="SAM" id="Phobius"/>
    </source>
</evidence>
<feature type="domain" description="Transglutaminase-like" evidence="2">
    <location>
        <begin position="409"/>
        <end position="480"/>
    </location>
</feature>
<dbReference type="Proteomes" id="UP000193427">
    <property type="component" value="Chromosome"/>
</dbReference>
<dbReference type="STRING" id="946333.A4W93_09715"/>
<feature type="transmembrane region" description="Helical" evidence="1">
    <location>
        <begin position="56"/>
        <end position="76"/>
    </location>
</feature>
<evidence type="ECO:0000259" key="2">
    <source>
        <dbReference type="SMART" id="SM00460"/>
    </source>
</evidence>
<dbReference type="Pfam" id="PF11992">
    <property type="entry name" value="TgpA_N"/>
    <property type="match status" value="1"/>
</dbReference>